<sequence>MNYIDIKHEKIEEAKAIHLHELTSIITKRIEKYTTSIINKKFFNFHIIPNLKNILTGGPEILLELHNELNPKITSSIKKNILNIFAYQGWFDKKKLKMYDAYNLASNLDIPTCIYCNRIYTKTVISGSQKITRPSFDHWFSKESYPLLALSFFNLIPSCSICNSGVKGKTIFALDSHFHPYLKSMDSTLILDYAFSYDHADYSTFKFKIISNNDFSKNSVEAFKLEKIYEMHEDEIKDLRRIRDVYSPHYLINLKKTLTKANISEDEIYQLAFGAYINEDLFDRRPLSRMKRDILGELGILNHLK</sequence>
<evidence type="ECO:0000313" key="2">
    <source>
        <dbReference type="Proteomes" id="UP001409291"/>
    </source>
</evidence>
<accession>A0ABV0BWB0</accession>
<name>A0ABV0BWB0_9SPHI</name>
<dbReference type="Proteomes" id="UP001409291">
    <property type="component" value="Unassembled WGS sequence"/>
</dbReference>
<organism evidence="1 2">
    <name type="scientific">Sphingobacterium kitahiroshimense</name>
    <dbReference type="NCBI Taxonomy" id="470446"/>
    <lineage>
        <taxon>Bacteria</taxon>
        <taxon>Pseudomonadati</taxon>
        <taxon>Bacteroidota</taxon>
        <taxon>Sphingobacteriia</taxon>
        <taxon>Sphingobacteriales</taxon>
        <taxon>Sphingobacteriaceae</taxon>
        <taxon>Sphingobacterium</taxon>
    </lineage>
</organism>
<gene>
    <name evidence="1" type="ORF">ABE541_17585</name>
</gene>
<comment type="caution">
    <text evidence="1">The sequence shown here is derived from an EMBL/GenBank/DDBJ whole genome shotgun (WGS) entry which is preliminary data.</text>
</comment>
<protein>
    <recommendedName>
        <fullName evidence="3">HNH endonuclease</fullName>
    </recommendedName>
</protein>
<reference evidence="1 2" key="1">
    <citation type="submission" date="2024-04" db="EMBL/GenBank/DDBJ databases">
        <title>WGS of bacteria from Torrens River.</title>
        <authorList>
            <person name="Wyrsch E.R."/>
            <person name="Drigo B."/>
        </authorList>
    </citation>
    <scope>NUCLEOTIDE SEQUENCE [LARGE SCALE GENOMIC DNA]</scope>
    <source>
        <strain evidence="1 2">TWI391</strain>
    </source>
</reference>
<evidence type="ECO:0000313" key="1">
    <source>
        <dbReference type="EMBL" id="MEN5379080.1"/>
    </source>
</evidence>
<dbReference type="EMBL" id="JBDJNQ010000009">
    <property type="protein sequence ID" value="MEN5379080.1"/>
    <property type="molecule type" value="Genomic_DNA"/>
</dbReference>
<keyword evidence="2" id="KW-1185">Reference proteome</keyword>
<proteinExistence type="predicted"/>
<dbReference type="RefSeq" id="WP_346581870.1">
    <property type="nucleotide sequence ID" value="NZ_JBDJNQ010000009.1"/>
</dbReference>
<evidence type="ECO:0008006" key="3">
    <source>
        <dbReference type="Google" id="ProtNLM"/>
    </source>
</evidence>